<evidence type="ECO:0000313" key="1">
    <source>
        <dbReference type="EMBL" id="GBM28181.1"/>
    </source>
</evidence>
<sequence>MSTSLELPKPVNELSARNRNTILENIFQVGKGRIYDDDGSVSKSNRWCGKIRGLGLQLWEAVLRHAAAERLRLT</sequence>
<protein>
    <submittedName>
        <fullName evidence="1">Uncharacterized protein</fullName>
    </submittedName>
</protein>
<reference evidence="1 2" key="1">
    <citation type="journal article" date="2019" name="Sci. Rep.">
        <title>Orb-weaving spider Araneus ventricosus genome elucidates the spidroin gene catalogue.</title>
        <authorList>
            <person name="Kono N."/>
            <person name="Nakamura H."/>
            <person name="Ohtoshi R."/>
            <person name="Moran D.A.P."/>
            <person name="Shinohara A."/>
            <person name="Yoshida Y."/>
            <person name="Fujiwara M."/>
            <person name="Mori M."/>
            <person name="Tomita M."/>
            <person name="Arakawa K."/>
        </authorList>
    </citation>
    <scope>NUCLEOTIDE SEQUENCE [LARGE SCALE GENOMIC DNA]</scope>
</reference>
<evidence type="ECO:0000313" key="2">
    <source>
        <dbReference type="Proteomes" id="UP000499080"/>
    </source>
</evidence>
<organism evidence="1 2">
    <name type="scientific">Araneus ventricosus</name>
    <name type="common">Orbweaver spider</name>
    <name type="synonym">Epeira ventricosa</name>
    <dbReference type="NCBI Taxonomy" id="182803"/>
    <lineage>
        <taxon>Eukaryota</taxon>
        <taxon>Metazoa</taxon>
        <taxon>Ecdysozoa</taxon>
        <taxon>Arthropoda</taxon>
        <taxon>Chelicerata</taxon>
        <taxon>Arachnida</taxon>
        <taxon>Araneae</taxon>
        <taxon>Araneomorphae</taxon>
        <taxon>Entelegynae</taxon>
        <taxon>Araneoidea</taxon>
        <taxon>Araneidae</taxon>
        <taxon>Araneus</taxon>
    </lineage>
</organism>
<dbReference type="AlphaFoldDB" id="A0A4Y2EH90"/>
<accession>A0A4Y2EH90</accession>
<dbReference type="EMBL" id="BGPR01000605">
    <property type="protein sequence ID" value="GBM28181.1"/>
    <property type="molecule type" value="Genomic_DNA"/>
</dbReference>
<dbReference type="Proteomes" id="UP000499080">
    <property type="component" value="Unassembled WGS sequence"/>
</dbReference>
<keyword evidence="2" id="KW-1185">Reference proteome</keyword>
<gene>
    <name evidence="1" type="ORF">AVEN_36129_1</name>
</gene>
<proteinExistence type="predicted"/>
<comment type="caution">
    <text evidence="1">The sequence shown here is derived from an EMBL/GenBank/DDBJ whole genome shotgun (WGS) entry which is preliminary data.</text>
</comment>
<name>A0A4Y2EH90_ARAVE</name>